<accession>A0A9P0QTI5</accession>
<comment type="caution">
    <text evidence="2">The sequence shown here is derived from an EMBL/GenBank/DDBJ whole genome shotgun (WGS) entry which is preliminary data.</text>
</comment>
<dbReference type="Proteomes" id="UP000837801">
    <property type="component" value="Unassembled WGS sequence"/>
</dbReference>
<dbReference type="OrthoDB" id="10248186at2759"/>
<dbReference type="GO" id="GO:0000398">
    <property type="term" value="P:mRNA splicing, via spliceosome"/>
    <property type="evidence" value="ECO:0007669"/>
    <property type="project" value="InterPro"/>
</dbReference>
<keyword evidence="3" id="KW-1185">Reference proteome</keyword>
<name>A0A9P0QTI5_9ASCO</name>
<dbReference type="PANTHER" id="PTHR13120">
    <property type="entry name" value="PHD FINGER-LIKE DOMAIN-CONTAINING PROTEIN 5A"/>
    <property type="match status" value="1"/>
</dbReference>
<dbReference type="PIRSF" id="PIRSF016468">
    <property type="entry name" value="PHF5"/>
    <property type="match status" value="1"/>
</dbReference>
<evidence type="ECO:0000313" key="3">
    <source>
        <dbReference type="Proteomes" id="UP000837801"/>
    </source>
</evidence>
<sequence length="111" mass="12376">MSRHQYDLIQCMKQTGPSTGLVCQQCDGRCPICDSYVKSTTRVRICGECSFGHLVKKCIICGNGFEEGVPSYYCLECVTLEKDREGCPRIINVGSSRSDMMFSKKKAEKSS</sequence>
<evidence type="ECO:0000256" key="1">
    <source>
        <dbReference type="ARBA" id="ARBA00008626"/>
    </source>
</evidence>
<dbReference type="AlphaFoldDB" id="A0A9P0QTI5"/>
<proteinExistence type="inferred from homology"/>
<evidence type="ECO:0000313" key="2">
    <source>
        <dbReference type="EMBL" id="CAH2354290.1"/>
    </source>
</evidence>
<dbReference type="EMBL" id="CAKXYY010000015">
    <property type="protein sequence ID" value="CAH2354290.1"/>
    <property type="molecule type" value="Genomic_DNA"/>
</dbReference>
<protein>
    <submittedName>
        <fullName evidence="2">Pre-mRNA-splicing factor Rds3p</fullName>
    </submittedName>
</protein>
<dbReference type="InterPro" id="IPR005345">
    <property type="entry name" value="PHF5"/>
</dbReference>
<reference evidence="2" key="1">
    <citation type="submission" date="2022-03" db="EMBL/GenBank/DDBJ databases">
        <authorList>
            <person name="Legras J.-L."/>
            <person name="Devillers H."/>
            <person name="Grondin C."/>
        </authorList>
    </citation>
    <scope>NUCLEOTIDE SEQUENCE</scope>
    <source>
        <strain evidence="2">CLIB 1423</strain>
    </source>
</reference>
<organism evidence="2 3">
    <name type="scientific">[Candida] railenensis</name>
    <dbReference type="NCBI Taxonomy" id="45579"/>
    <lineage>
        <taxon>Eukaryota</taxon>
        <taxon>Fungi</taxon>
        <taxon>Dikarya</taxon>
        <taxon>Ascomycota</taxon>
        <taxon>Saccharomycotina</taxon>
        <taxon>Pichiomycetes</taxon>
        <taxon>Debaryomycetaceae</taxon>
        <taxon>Kurtzmaniella</taxon>
    </lineage>
</organism>
<dbReference type="Pfam" id="PF03660">
    <property type="entry name" value="PHF5"/>
    <property type="match status" value="1"/>
</dbReference>
<gene>
    <name evidence="2" type="ORF">CLIB1423_15S02828</name>
</gene>
<comment type="similarity">
    <text evidence="1">Belongs to the PHF5 family.</text>
</comment>